<accession>A0A6J4PUR4</accession>
<dbReference type="AlphaFoldDB" id="A0A6J4PUR4"/>
<dbReference type="Pfam" id="PF13302">
    <property type="entry name" value="Acetyltransf_3"/>
    <property type="match status" value="1"/>
</dbReference>
<dbReference type="EMBL" id="CADCVA010000252">
    <property type="protein sequence ID" value="CAA9426043.1"/>
    <property type="molecule type" value="Genomic_DNA"/>
</dbReference>
<evidence type="ECO:0000313" key="2">
    <source>
        <dbReference type="EMBL" id="CAA9426043.1"/>
    </source>
</evidence>
<sequence>MDDNEQPILNIEGELVALGPLRRDLLPLYQRWINNLGTTRTLDLPPHPTTMEKEQDWYDQQSRAEDNVPFTIYERKTLRPIGNTGLDGVDHRNRSATFGILIGEPECRGKGYGTETTRLMLDYAFTALGLHNVMLVVFEFNFAGIRAYQKAGFKEFGRRRECRLMGGKLWDEIQMDCLSSEFEGTVLRRTYG</sequence>
<dbReference type="PANTHER" id="PTHR43415:SF3">
    <property type="entry name" value="GNAT-FAMILY ACETYLTRANSFERASE"/>
    <property type="match status" value="1"/>
</dbReference>
<dbReference type="SUPFAM" id="SSF55729">
    <property type="entry name" value="Acyl-CoA N-acyltransferases (Nat)"/>
    <property type="match status" value="1"/>
</dbReference>
<protein>
    <submittedName>
        <fullName evidence="2">Acetyltransferase, GNAT family</fullName>
    </submittedName>
</protein>
<dbReference type="PROSITE" id="PS51186">
    <property type="entry name" value="GNAT"/>
    <property type="match status" value="1"/>
</dbReference>
<dbReference type="InterPro" id="IPR000182">
    <property type="entry name" value="GNAT_dom"/>
</dbReference>
<reference evidence="2" key="1">
    <citation type="submission" date="2020-02" db="EMBL/GenBank/DDBJ databases">
        <authorList>
            <person name="Meier V. D."/>
        </authorList>
    </citation>
    <scope>NUCLEOTIDE SEQUENCE</scope>
    <source>
        <strain evidence="2">AVDCRST_MAG82</strain>
    </source>
</reference>
<dbReference type="GO" id="GO:0016747">
    <property type="term" value="F:acyltransferase activity, transferring groups other than amino-acyl groups"/>
    <property type="evidence" value="ECO:0007669"/>
    <property type="project" value="InterPro"/>
</dbReference>
<dbReference type="PANTHER" id="PTHR43415">
    <property type="entry name" value="SPERMIDINE N(1)-ACETYLTRANSFERASE"/>
    <property type="match status" value="1"/>
</dbReference>
<dbReference type="Gene3D" id="3.40.630.30">
    <property type="match status" value="1"/>
</dbReference>
<keyword evidence="2" id="KW-0808">Transferase</keyword>
<feature type="domain" description="N-acetyltransferase" evidence="1">
    <location>
        <begin position="16"/>
        <end position="176"/>
    </location>
</feature>
<dbReference type="InterPro" id="IPR016181">
    <property type="entry name" value="Acyl_CoA_acyltransferase"/>
</dbReference>
<organism evidence="2">
    <name type="scientific">uncultured Rubrobacteraceae bacterium</name>
    <dbReference type="NCBI Taxonomy" id="349277"/>
    <lineage>
        <taxon>Bacteria</taxon>
        <taxon>Bacillati</taxon>
        <taxon>Actinomycetota</taxon>
        <taxon>Rubrobacteria</taxon>
        <taxon>Rubrobacterales</taxon>
        <taxon>Rubrobacteraceae</taxon>
        <taxon>environmental samples</taxon>
    </lineage>
</organism>
<proteinExistence type="predicted"/>
<evidence type="ECO:0000259" key="1">
    <source>
        <dbReference type="PROSITE" id="PS51186"/>
    </source>
</evidence>
<name>A0A6J4PUR4_9ACTN</name>
<gene>
    <name evidence="2" type="ORF">AVDCRST_MAG82-1766</name>
</gene>